<dbReference type="EMBL" id="WMJX01000001">
    <property type="protein sequence ID" value="MTG96610.1"/>
    <property type="molecule type" value="Genomic_DNA"/>
</dbReference>
<dbReference type="PRINTS" id="PR01438">
    <property type="entry name" value="UNVRSLSTRESS"/>
</dbReference>
<dbReference type="PANTHER" id="PTHR46268">
    <property type="entry name" value="STRESS RESPONSE PROTEIN NHAX"/>
    <property type="match status" value="1"/>
</dbReference>
<dbReference type="OrthoDB" id="9788959at2"/>
<dbReference type="Pfam" id="PF00582">
    <property type="entry name" value="Usp"/>
    <property type="match status" value="1"/>
</dbReference>
<sequence>MKKILFPTDYSETANNAFKYALQLADQKDAELYVLHVYDPPVISGHISPHLVDNVIKKNEFEKLEQLHANSPILINLRSELNLDHVEVFFKVKEGLLIPEILNAIEEHEIDFVVMGTDGRNASFHKKLLGTNTLNTISKVTVPVLSVPKEATFKQLNNIIFTSLFNEEEQDTLDELVQAAENLGAKIKCVHIKQKNCTSCDEVYEKWKKRYENRPISFHIFTSDNTDKAILEFIQSEQPVDMVATIQRNKSFFESILQKSTTQHLAKHLKTPFFVYKTRKK</sequence>
<name>A0A6I3LHI4_9FLAO</name>
<dbReference type="CDD" id="cd00293">
    <property type="entry name" value="USP-like"/>
    <property type="match status" value="1"/>
</dbReference>
<feature type="domain" description="UspA" evidence="2">
    <location>
        <begin position="1"/>
        <end position="148"/>
    </location>
</feature>
<protein>
    <submittedName>
        <fullName evidence="3">Universal stress protein</fullName>
    </submittedName>
</protein>
<proteinExistence type="inferred from homology"/>
<dbReference type="Proteomes" id="UP000438760">
    <property type="component" value="Unassembled WGS sequence"/>
</dbReference>
<dbReference type="SUPFAM" id="SSF52402">
    <property type="entry name" value="Adenine nucleotide alpha hydrolases-like"/>
    <property type="match status" value="2"/>
</dbReference>
<dbReference type="InterPro" id="IPR006016">
    <property type="entry name" value="UspA"/>
</dbReference>
<dbReference type="InterPro" id="IPR006015">
    <property type="entry name" value="Universal_stress_UspA"/>
</dbReference>
<gene>
    <name evidence="3" type="ORF">GJV76_00380</name>
</gene>
<dbReference type="Gene3D" id="3.40.50.12370">
    <property type="match status" value="1"/>
</dbReference>
<dbReference type="RefSeq" id="WP_155090661.1">
    <property type="nucleotide sequence ID" value="NZ_CP102754.1"/>
</dbReference>
<comment type="similarity">
    <text evidence="1">Belongs to the universal stress protein A family.</text>
</comment>
<evidence type="ECO:0000256" key="1">
    <source>
        <dbReference type="ARBA" id="ARBA00008791"/>
    </source>
</evidence>
<dbReference type="AlphaFoldDB" id="A0A6I3LHI4"/>
<organism evidence="3 4">
    <name type="scientific">Myroides albus</name>
    <dbReference type="NCBI Taxonomy" id="2562892"/>
    <lineage>
        <taxon>Bacteria</taxon>
        <taxon>Pseudomonadati</taxon>
        <taxon>Bacteroidota</taxon>
        <taxon>Flavobacteriia</taxon>
        <taxon>Flavobacteriales</taxon>
        <taxon>Flavobacteriaceae</taxon>
        <taxon>Myroides</taxon>
    </lineage>
</organism>
<reference evidence="3 4" key="1">
    <citation type="submission" date="2019-11" db="EMBL/GenBank/DDBJ databases">
        <title>Genome of Strain BIT-d1.</title>
        <authorList>
            <person name="Yang Y."/>
        </authorList>
    </citation>
    <scope>NUCLEOTIDE SEQUENCE [LARGE SCALE GENOMIC DNA]</scope>
    <source>
        <strain evidence="3 4">BIT-d1</strain>
    </source>
</reference>
<accession>A0A6I3LHI4</accession>
<evidence type="ECO:0000313" key="4">
    <source>
        <dbReference type="Proteomes" id="UP000438760"/>
    </source>
</evidence>
<evidence type="ECO:0000259" key="2">
    <source>
        <dbReference type="Pfam" id="PF00582"/>
    </source>
</evidence>
<keyword evidence="4" id="KW-1185">Reference proteome</keyword>
<comment type="caution">
    <text evidence="3">The sequence shown here is derived from an EMBL/GenBank/DDBJ whole genome shotgun (WGS) entry which is preliminary data.</text>
</comment>
<dbReference type="PANTHER" id="PTHR46268:SF6">
    <property type="entry name" value="UNIVERSAL STRESS PROTEIN UP12"/>
    <property type="match status" value="1"/>
</dbReference>
<evidence type="ECO:0000313" key="3">
    <source>
        <dbReference type="EMBL" id="MTG96610.1"/>
    </source>
</evidence>